<sequence length="278" mass="31791">MKTTFCFEKKLFEKCFKTGSRMIRFLSSFYDNYIKPYFSSRGQAADRSHKNKIYKAGRLLQNTQLPTAERADAARDIGILSYTGGYEHAAQAADKYMASMVELLKTPDLKDQHIIRVLEGLSAICYLHVANQDKAQALGLPDTLLEFVSPISRLSFTSQRWSCHLLNILCCHNIPIICHLKDSNALQSGLEKLASLDWDGWPLNYAQELLRVLGFQQSLKKDALNEEDELKGCSYTKSGHMLGKPLKSMCTKYEFISIVCIQFYIWTLAVNMHINYRY</sequence>
<dbReference type="Proteomes" id="UP000472260">
    <property type="component" value="Unassembled WGS sequence"/>
</dbReference>
<dbReference type="PANTHER" id="PTHR37679">
    <property type="entry name" value="ARMADILLO-LIKE HELICAL DOMAIN-CONTAINING PROTEIN 2"/>
    <property type="match status" value="1"/>
</dbReference>
<reference evidence="1" key="1">
    <citation type="submission" date="2025-08" db="UniProtKB">
        <authorList>
            <consortium name="Ensembl"/>
        </authorList>
    </citation>
    <scope>IDENTIFICATION</scope>
</reference>
<protein>
    <recommendedName>
        <fullName evidence="3">Armadillo like helical domain containing 2</fullName>
    </recommendedName>
</protein>
<dbReference type="InterPro" id="IPR040268">
    <property type="entry name" value="ARMH2"/>
</dbReference>
<dbReference type="PANTHER" id="PTHR37679:SF1">
    <property type="entry name" value="ARMADILLO-LIKE HELICAL DOMAIN-CONTAINING PROTEIN 2"/>
    <property type="match status" value="1"/>
</dbReference>
<reference evidence="1" key="2">
    <citation type="submission" date="2025-09" db="UniProtKB">
        <authorList>
            <consortium name="Ensembl"/>
        </authorList>
    </citation>
    <scope>IDENTIFICATION</scope>
</reference>
<evidence type="ECO:0008006" key="3">
    <source>
        <dbReference type="Google" id="ProtNLM"/>
    </source>
</evidence>
<accession>A0A671QVT4</accession>
<evidence type="ECO:0000313" key="2">
    <source>
        <dbReference type="Proteomes" id="UP000472260"/>
    </source>
</evidence>
<name>A0A671QVT4_9TELE</name>
<evidence type="ECO:0000313" key="1">
    <source>
        <dbReference type="Ensembl" id="ENSSANP00000074869.1"/>
    </source>
</evidence>
<dbReference type="GeneID" id="107696208"/>
<dbReference type="AlphaFoldDB" id="A0A671QVT4"/>
<dbReference type="Pfam" id="PF17822">
    <property type="entry name" value="ARMH2"/>
    <property type="match status" value="1"/>
</dbReference>
<dbReference type="Ensembl" id="ENSSANT00000079605.1">
    <property type="protein sequence ID" value="ENSSANP00000074869.1"/>
    <property type="gene ID" value="ENSSANG00000037324.1"/>
</dbReference>
<gene>
    <name evidence="1" type="primary">LOC107696208</name>
</gene>
<organism evidence="1 2">
    <name type="scientific">Sinocyclocheilus anshuiensis</name>
    <dbReference type="NCBI Taxonomy" id="1608454"/>
    <lineage>
        <taxon>Eukaryota</taxon>
        <taxon>Metazoa</taxon>
        <taxon>Chordata</taxon>
        <taxon>Craniata</taxon>
        <taxon>Vertebrata</taxon>
        <taxon>Euteleostomi</taxon>
        <taxon>Actinopterygii</taxon>
        <taxon>Neopterygii</taxon>
        <taxon>Teleostei</taxon>
        <taxon>Ostariophysi</taxon>
        <taxon>Cypriniformes</taxon>
        <taxon>Cyprinidae</taxon>
        <taxon>Cyprininae</taxon>
        <taxon>Sinocyclocheilus</taxon>
    </lineage>
</organism>
<dbReference type="RefSeq" id="XP_016351932.1">
    <property type="nucleotide sequence ID" value="XM_016496446.1"/>
</dbReference>
<keyword evidence="2" id="KW-1185">Reference proteome</keyword>
<dbReference type="OrthoDB" id="5971936at2759"/>
<dbReference type="KEGG" id="sanh:107696208"/>
<proteinExistence type="predicted"/>